<organism evidence="1 2">
    <name type="scientific">Microbacterium oleivorans</name>
    <dbReference type="NCBI Taxonomy" id="273677"/>
    <lineage>
        <taxon>Bacteria</taxon>
        <taxon>Bacillati</taxon>
        <taxon>Actinomycetota</taxon>
        <taxon>Actinomycetes</taxon>
        <taxon>Micrococcales</taxon>
        <taxon>Microbacteriaceae</taxon>
        <taxon>Microbacterium</taxon>
    </lineage>
</organism>
<dbReference type="RefSeq" id="WP_178012823.1">
    <property type="nucleotide sequence ID" value="NZ_CP058316.1"/>
</dbReference>
<proteinExistence type="predicted"/>
<dbReference type="Gene3D" id="1.10.10.1150">
    <property type="entry name" value="Coenzyme PQQ synthesis protein D (PqqD)"/>
    <property type="match status" value="1"/>
</dbReference>
<dbReference type="Pfam" id="PF05402">
    <property type="entry name" value="PqqD"/>
    <property type="match status" value="1"/>
</dbReference>
<reference evidence="1 2" key="1">
    <citation type="submission" date="2020-06" db="EMBL/GenBank/DDBJ databases">
        <authorList>
            <person name="Jo H."/>
        </authorList>
    </citation>
    <scope>NUCLEOTIDE SEQUENCE [LARGE SCALE GENOMIC DNA]</scope>
    <source>
        <strain evidence="1 2">I46</strain>
    </source>
</reference>
<dbReference type="InterPro" id="IPR041881">
    <property type="entry name" value="PqqD_sf"/>
</dbReference>
<dbReference type="AlphaFoldDB" id="A0A7D5IQG0"/>
<evidence type="ECO:0000313" key="2">
    <source>
        <dbReference type="Proteomes" id="UP000509638"/>
    </source>
</evidence>
<accession>A0A7D5IQG0</accession>
<dbReference type="EMBL" id="CP058316">
    <property type="protein sequence ID" value="QLD12239.1"/>
    <property type="molecule type" value="Genomic_DNA"/>
</dbReference>
<dbReference type="Proteomes" id="UP000509638">
    <property type="component" value="Chromosome"/>
</dbReference>
<dbReference type="SUPFAM" id="SSF53795">
    <property type="entry name" value="PEP carboxykinase-like"/>
    <property type="match status" value="1"/>
</dbReference>
<sequence length="470" mass="47558">MPPLPLVAALGCAVRLEAGSRPPGEVAAISRAWGDATVGGADPLPARHLSVTVGEGPLEAALAGLSQAVTLAAIEARRGELWMLHAGAVADEHGNVVAIVGPSGRGKTTATRALGAHFGYVTDETLAVAPDGTVLPYRKPLSIIEDAAADKAQRSASELGLGPLPPAALRLSAIVLLDRVPGGSDEPVVTPFPLVEALPELVEQTSYLGELPEPLTRIAAHAAAVGGIHRVTYSEAIDLASALAPLFRAPGEVVLAPSFAAPARDADDTADTADAGDAAGTAGTRWFRAAHLDAIGLTGADGGQRIALLQPDVDGGATLRILDGIGPALWRAADGRAATALAAAVVAEHGTPPEGDAEVAVQAAVRALADEGVLATDASWRVRDDVAWTQSDEGAVALALSRAGSPEPVALEGTAGAIWMALATARGASERAIVRVVADGADVAADEITADVAAFLRSLRDRGLAQRFAP</sequence>
<evidence type="ECO:0000313" key="1">
    <source>
        <dbReference type="EMBL" id="QLD12239.1"/>
    </source>
</evidence>
<gene>
    <name evidence="1" type="ORF">HW566_10920</name>
</gene>
<dbReference type="InterPro" id="IPR008792">
    <property type="entry name" value="PQQD"/>
</dbReference>
<name>A0A7D5IQG0_9MICO</name>
<protein>
    <submittedName>
        <fullName evidence="1">PqqD family peptide modification chaperone</fullName>
    </submittedName>
</protein>